<dbReference type="InterPro" id="IPR036388">
    <property type="entry name" value="WH-like_DNA-bd_sf"/>
</dbReference>
<feature type="domain" description="RNA polymerase sigma factor 70 region 4 type 2" evidence="6">
    <location>
        <begin position="116"/>
        <end position="163"/>
    </location>
</feature>
<dbReference type="Gene3D" id="1.10.1740.10">
    <property type="match status" value="1"/>
</dbReference>
<dbReference type="OrthoDB" id="9795666at2"/>
<keyword evidence="4" id="KW-0804">Transcription</keyword>
<feature type="domain" description="RNA polymerase sigma-70 region 2" evidence="5">
    <location>
        <begin position="7"/>
        <end position="72"/>
    </location>
</feature>
<reference evidence="8" key="4">
    <citation type="submission" date="2022-10" db="EMBL/GenBank/DDBJ databases">
        <authorList>
            <person name="Aires J."/>
            <person name="Mesa V."/>
        </authorList>
    </citation>
    <scope>NUCLEOTIDE SEQUENCE</scope>
    <source>
        <strain evidence="8">Clostridium neonatale JD116</strain>
    </source>
</reference>
<evidence type="ECO:0000256" key="1">
    <source>
        <dbReference type="ARBA" id="ARBA00010641"/>
    </source>
</evidence>
<keyword evidence="3" id="KW-0731">Sigma factor</keyword>
<evidence type="ECO:0000313" key="12">
    <source>
        <dbReference type="Proteomes" id="UP000431451"/>
    </source>
</evidence>
<evidence type="ECO:0000259" key="6">
    <source>
        <dbReference type="Pfam" id="PF08281"/>
    </source>
</evidence>
<keyword evidence="11" id="KW-1185">Reference proteome</keyword>
<dbReference type="SUPFAM" id="SSF88946">
    <property type="entry name" value="Sigma2 domain of RNA polymerase sigma factors"/>
    <property type="match status" value="1"/>
</dbReference>
<organism evidence="9 11">
    <name type="scientific">Clostridium neonatale</name>
    <dbReference type="NCBI Taxonomy" id="137838"/>
    <lineage>
        <taxon>Bacteria</taxon>
        <taxon>Bacillati</taxon>
        <taxon>Bacillota</taxon>
        <taxon>Clostridia</taxon>
        <taxon>Eubacteriales</taxon>
        <taxon>Clostridiaceae</taxon>
        <taxon>Clostridium</taxon>
    </lineage>
</organism>
<dbReference type="Proteomes" id="UP000789738">
    <property type="component" value="Unassembled WGS sequence"/>
</dbReference>
<evidence type="ECO:0000313" key="9">
    <source>
        <dbReference type="EMBL" id="PEG31729.1"/>
    </source>
</evidence>
<dbReference type="Proteomes" id="UP001189143">
    <property type="component" value="Unassembled WGS sequence"/>
</dbReference>
<dbReference type="Pfam" id="PF08281">
    <property type="entry name" value="Sigma70_r4_2"/>
    <property type="match status" value="1"/>
</dbReference>
<accession>A0A2A7MJH1</accession>
<reference evidence="9 11" key="1">
    <citation type="submission" date="2017-10" db="EMBL/GenBank/DDBJ databases">
        <title>Effective Description of Clostridium neonatale sp. nov. linked to necrotizing enterocolitis in neonates and a clarification of species assignable to the genus Clostridium (Prazmowski 1880) emend. Lawson and Rainey 2016.</title>
        <authorList>
            <person name="Bernard K."/>
            <person name="Burdz T."/>
            <person name="Wiebe D."/>
            <person name="Balcewich B."/>
            <person name="Alfa M."/>
            <person name="Bernier A.-M."/>
        </authorList>
    </citation>
    <scope>NUCLEOTIDE SEQUENCE [LARGE SCALE GENOMIC DNA]</scope>
    <source>
        <strain evidence="9 11">LCDC99A005</strain>
    </source>
</reference>
<dbReference type="Proteomes" id="UP000431451">
    <property type="component" value="Unassembled WGS sequence"/>
</dbReference>
<dbReference type="SUPFAM" id="SSF88659">
    <property type="entry name" value="Sigma3 and sigma4 domains of RNA polymerase sigma factors"/>
    <property type="match status" value="1"/>
</dbReference>
<gene>
    <name evidence="10" type="primary">sigM</name>
    <name evidence="8" type="ORF">CNEO2_620005</name>
    <name evidence="7" type="ORF">CNEO_42555</name>
    <name evidence="10" type="ORF">CNEONATNEC25_02705</name>
    <name evidence="9" type="ORF">CQ394_08545</name>
</gene>
<dbReference type="Pfam" id="PF04542">
    <property type="entry name" value="Sigma70_r2"/>
    <property type="match status" value="1"/>
</dbReference>
<evidence type="ECO:0000256" key="2">
    <source>
        <dbReference type="ARBA" id="ARBA00023015"/>
    </source>
</evidence>
<dbReference type="GO" id="GO:0006352">
    <property type="term" value="P:DNA-templated transcription initiation"/>
    <property type="evidence" value="ECO:0007669"/>
    <property type="project" value="InterPro"/>
</dbReference>
<evidence type="ECO:0000256" key="4">
    <source>
        <dbReference type="ARBA" id="ARBA00023163"/>
    </source>
</evidence>
<evidence type="ECO:0000313" key="7">
    <source>
        <dbReference type="EMBL" id="CAG9706637.1"/>
    </source>
</evidence>
<reference evidence="7" key="3">
    <citation type="submission" date="2021-10" db="EMBL/GenBank/DDBJ databases">
        <authorList>
            <person name="Mesa V."/>
        </authorList>
    </citation>
    <scope>NUCLEOTIDE SEQUENCE</scope>
    <source>
        <strain evidence="7">CC3_PB</strain>
    </source>
</reference>
<evidence type="ECO:0000313" key="11">
    <source>
        <dbReference type="Proteomes" id="UP000220840"/>
    </source>
</evidence>
<dbReference type="InterPro" id="IPR014284">
    <property type="entry name" value="RNA_pol_sigma-70_dom"/>
</dbReference>
<dbReference type="GO" id="GO:0003677">
    <property type="term" value="F:DNA binding"/>
    <property type="evidence" value="ECO:0007669"/>
    <property type="project" value="InterPro"/>
</dbReference>
<name>A0A2A7MJH1_9CLOT</name>
<dbReference type="PANTHER" id="PTHR43133:SF51">
    <property type="entry name" value="RNA POLYMERASE SIGMA FACTOR"/>
    <property type="match status" value="1"/>
</dbReference>
<dbReference type="Proteomes" id="UP000220840">
    <property type="component" value="Unassembled WGS sequence"/>
</dbReference>
<comment type="similarity">
    <text evidence="1">Belongs to the sigma-70 factor family. ECF subfamily.</text>
</comment>
<dbReference type="Gene3D" id="1.10.10.10">
    <property type="entry name" value="Winged helix-like DNA-binding domain superfamily/Winged helix DNA-binding domain"/>
    <property type="match status" value="1"/>
</dbReference>
<dbReference type="PANTHER" id="PTHR43133">
    <property type="entry name" value="RNA POLYMERASE ECF-TYPE SIGMA FACTO"/>
    <property type="match status" value="1"/>
</dbReference>
<dbReference type="AlphaFoldDB" id="A0A2A7MJH1"/>
<evidence type="ECO:0000313" key="8">
    <source>
        <dbReference type="EMBL" id="CAI3662960.1"/>
    </source>
</evidence>
<dbReference type="EMBL" id="UWJD01000002">
    <property type="protein sequence ID" value="VCT85104.1"/>
    <property type="molecule type" value="Genomic_DNA"/>
</dbReference>
<proteinExistence type="inferred from homology"/>
<dbReference type="InterPro" id="IPR039425">
    <property type="entry name" value="RNA_pol_sigma-70-like"/>
</dbReference>
<dbReference type="RefSeq" id="WP_058295880.1">
    <property type="nucleotide sequence ID" value="NZ_CAKJVE010000004.1"/>
</dbReference>
<dbReference type="EMBL" id="CAKJVE010000004">
    <property type="protein sequence ID" value="CAG9706637.1"/>
    <property type="molecule type" value="Genomic_DNA"/>
</dbReference>
<dbReference type="InterPro" id="IPR013249">
    <property type="entry name" value="RNA_pol_sigma70_r4_t2"/>
</dbReference>
<dbReference type="InterPro" id="IPR013325">
    <property type="entry name" value="RNA_pol_sigma_r2"/>
</dbReference>
<sequence length="260" mass="30355">MNINNIINDYGSYIYNYALKLSCHPAVAEDLSQETFINAWKNIDSLKDSNAIKPWLRKICFNLFLMNVRKNTKNPENLYDEIENLEQDGLLYVSSIPNPEDEIIVDEYISDMQNGCFLAMVRKLTLNQRIAFSLVDMFGLSLDDVSNILNISKVAVKGLLYRAHMNLDSFFSDHCNILDINNPCSCKAWIDFAKTRDSLKKDANNNKHKLIERLDYKKCNYVFNKSTRAKVNYLYKNMPLKKPQKEWYKNVIDIINDMYI</sequence>
<reference evidence="10 12" key="2">
    <citation type="submission" date="2018-06" db="EMBL/GenBank/DDBJ databases">
        <authorList>
            <consortium name="IHU Genomes"/>
        </authorList>
    </citation>
    <scope>NUCLEOTIDE SEQUENCE [LARGE SCALE GENOMIC DNA]</scope>
    <source>
        <strain evidence="10 12">NEC25</strain>
    </source>
</reference>
<dbReference type="EMBL" id="PDCJ01000001">
    <property type="protein sequence ID" value="PEG31729.1"/>
    <property type="molecule type" value="Genomic_DNA"/>
</dbReference>
<dbReference type="InterPro" id="IPR007627">
    <property type="entry name" value="RNA_pol_sigma70_r2"/>
</dbReference>
<keyword evidence="2" id="KW-0805">Transcription regulation</keyword>
<dbReference type="STRING" id="137838.GCA_001458595_03179"/>
<dbReference type="GO" id="GO:0016987">
    <property type="term" value="F:sigma factor activity"/>
    <property type="evidence" value="ECO:0007669"/>
    <property type="project" value="UniProtKB-KW"/>
</dbReference>
<dbReference type="EMBL" id="CAMTCP010000262">
    <property type="protein sequence ID" value="CAI3662960.1"/>
    <property type="molecule type" value="Genomic_DNA"/>
</dbReference>
<evidence type="ECO:0000256" key="3">
    <source>
        <dbReference type="ARBA" id="ARBA00023082"/>
    </source>
</evidence>
<evidence type="ECO:0000259" key="5">
    <source>
        <dbReference type="Pfam" id="PF04542"/>
    </source>
</evidence>
<dbReference type="NCBIfam" id="TIGR02937">
    <property type="entry name" value="sigma70-ECF"/>
    <property type="match status" value="1"/>
</dbReference>
<evidence type="ECO:0000313" key="10">
    <source>
        <dbReference type="EMBL" id="VCT85104.1"/>
    </source>
</evidence>
<dbReference type="InterPro" id="IPR013324">
    <property type="entry name" value="RNA_pol_sigma_r3/r4-like"/>
</dbReference>
<protein>
    <submittedName>
        <fullName evidence="7 10">ECF RNA polymerase sigma factor</fullName>
    </submittedName>
    <submittedName>
        <fullName evidence="9">Sigma-70 family RNA polymerase sigma factor</fullName>
    </submittedName>
</protein>